<name>A0A1G2T7Q4_9BACT</name>
<dbReference type="PANTHER" id="PTHR11659:SF0">
    <property type="entry name" value="GLUTAMYL-TRNA(GLN) AMIDOTRANSFERASE SUBUNIT B, MITOCHONDRIAL"/>
    <property type="match status" value="1"/>
</dbReference>
<dbReference type="GO" id="GO:0070681">
    <property type="term" value="P:glutaminyl-tRNAGln biosynthesis via transamidation"/>
    <property type="evidence" value="ECO:0007669"/>
    <property type="project" value="TreeGrafter"/>
</dbReference>
<dbReference type="PANTHER" id="PTHR11659">
    <property type="entry name" value="GLUTAMYL-TRNA GLN AMIDOTRANSFERASE SUBUNIT B MITOCHONDRIAL AND PROKARYOTIC PET112-RELATED"/>
    <property type="match status" value="1"/>
</dbReference>
<dbReference type="PROSITE" id="PS01234">
    <property type="entry name" value="GATB"/>
    <property type="match status" value="1"/>
</dbReference>
<organism evidence="13 14">
    <name type="scientific">Candidatus Zambryskibacteria bacterium RIFCSPHIGHO2_02_38_10.5</name>
    <dbReference type="NCBI Taxonomy" id="1802742"/>
    <lineage>
        <taxon>Bacteria</taxon>
        <taxon>Candidatus Zambryskiibacteriota</taxon>
    </lineage>
</organism>
<dbReference type="SUPFAM" id="SSF89095">
    <property type="entry name" value="GatB/YqeY motif"/>
    <property type="match status" value="1"/>
</dbReference>
<comment type="subunit">
    <text evidence="2 10">Heterotrimer of A, B and C subunits.</text>
</comment>
<evidence type="ECO:0000256" key="8">
    <source>
        <dbReference type="ARBA" id="ARBA00047380"/>
    </source>
</evidence>
<keyword evidence="3 10" id="KW-0436">Ligase</keyword>
<sequence>MDTYTMTIGLEVHAELSTKSKMFCGCANMPISENFEKFPNVNICPVCMGHPGTLPVINKEAVKKVLLVGTAVGGKIADFTEWDRKNYFYPDIPKGYQISQYKHPLAQGGTLNGVQLTRIHLEEDTARSSHQSRDKSYESTDANSRYSILDTPNSSLLDFNRAGVPLMELVTEPSLHTAEEATHFAKELQFLLQYLDVSDANMEKGEMRIEANISISPIGHIGPMGTKVEVKNINSFRAVGKAIEYEFKRQTELLERGEKVVQETRGWDENKQVTFSQRLKESAHDYRYFPDPDLPKLFISDIPEFSQNELKEFLIELPWEKRARYAKDFGIKEEDIEVYVIQKEVGEFFEEVVKTLGVGDEVTLSPSVGKMIKTASNYITSDLIGLSKSKGIEFTLGSITADTFAKLIMLISGGELSSRAGKDILKLMFENGGEPETIAKEKGLIQKNDVEEIKKVIGKILSDNPKVVTEYKGGKTSVLQFLVGQAMKETKGSANPEMLKTIALELLTK</sequence>
<keyword evidence="4 10" id="KW-0547">Nucleotide-binding</keyword>
<dbReference type="GO" id="GO:0050567">
    <property type="term" value="F:glutaminyl-tRNA synthase (glutamine-hydrolyzing) activity"/>
    <property type="evidence" value="ECO:0007669"/>
    <property type="project" value="UniProtKB-UniRule"/>
</dbReference>
<evidence type="ECO:0000256" key="11">
    <source>
        <dbReference type="SAM" id="MobiDB-lite"/>
    </source>
</evidence>
<accession>A0A1G2T7Q4</accession>
<dbReference type="EC" id="6.3.5.-" evidence="10"/>
<dbReference type="InterPro" id="IPR023168">
    <property type="entry name" value="GatB_Yqey_C_2"/>
</dbReference>
<dbReference type="SUPFAM" id="SSF55931">
    <property type="entry name" value="Glutamine synthetase/guanido kinase"/>
    <property type="match status" value="1"/>
</dbReference>
<evidence type="ECO:0000256" key="3">
    <source>
        <dbReference type="ARBA" id="ARBA00022598"/>
    </source>
</evidence>
<dbReference type="InterPro" id="IPR017959">
    <property type="entry name" value="Asn/Gln-tRNA_amidoTrfase_suB/E"/>
</dbReference>
<comment type="function">
    <text evidence="7 10">Allows the formation of correctly charged Asn-tRNA(Asn) or Gln-tRNA(Gln) through the transamidation of misacylated Asp-tRNA(Asn) or Glu-tRNA(Gln) in organisms which lack either or both of asparaginyl-tRNA or glutaminyl-tRNA synthetases. The reaction takes place in the presence of glutamine and ATP through an activated phospho-Asp-tRNA(Asn) or phospho-Glu-tRNA(Gln).</text>
</comment>
<dbReference type="InterPro" id="IPR017958">
    <property type="entry name" value="Gln-tRNA_amidoTrfase_suB_CS"/>
</dbReference>
<feature type="compositionally biased region" description="Basic and acidic residues" evidence="11">
    <location>
        <begin position="123"/>
        <end position="138"/>
    </location>
</feature>
<dbReference type="Gene3D" id="1.10.10.410">
    <property type="match status" value="1"/>
</dbReference>
<comment type="similarity">
    <text evidence="1 10">Belongs to the GatB/GatE family. GatB subfamily.</text>
</comment>
<dbReference type="InterPro" id="IPR003789">
    <property type="entry name" value="Asn/Gln_tRNA_amidoTrase-B-like"/>
</dbReference>
<comment type="catalytic activity">
    <reaction evidence="8 10">
        <text>L-aspartyl-tRNA(Asn) + L-glutamine + ATP + H2O = L-asparaginyl-tRNA(Asn) + L-glutamate + ADP + phosphate + 2 H(+)</text>
        <dbReference type="Rhea" id="RHEA:14513"/>
        <dbReference type="Rhea" id="RHEA-COMP:9674"/>
        <dbReference type="Rhea" id="RHEA-COMP:9677"/>
        <dbReference type="ChEBI" id="CHEBI:15377"/>
        <dbReference type="ChEBI" id="CHEBI:15378"/>
        <dbReference type="ChEBI" id="CHEBI:29985"/>
        <dbReference type="ChEBI" id="CHEBI:30616"/>
        <dbReference type="ChEBI" id="CHEBI:43474"/>
        <dbReference type="ChEBI" id="CHEBI:58359"/>
        <dbReference type="ChEBI" id="CHEBI:78515"/>
        <dbReference type="ChEBI" id="CHEBI:78516"/>
        <dbReference type="ChEBI" id="CHEBI:456216"/>
    </reaction>
</comment>
<comment type="caution">
    <text evidence="13">The sequence shown here is derived from an EMBL/GenBank/DDBJ whole genome shotgun (WGS) entry which is preliminary data.</text>
</comment>
<dbReference type="GO" id="GO:0006412">
    <property type="term" value="P:translation"/>
    <property type="evidence" value="ECO:0007669"/>
    <property type="project" value="UniProtKB-UniRule"/>
</dbReference>
<evidence type="ECO:0000313" key="14">
    <source>
        <dbReference type="Proteomes" id="UP000179264"/>
    </source>
</evidence>
<dbReference type="InterPro" id="IPR014746">
    <property type="entry name" value="Gln_synth/guanido_kin_cat_dom"/>
</dbReference>
<evidence type="ECO:0000256" key="7">
    <source>
        <dbReference type="ARBA" id="ARBA00024799"/>
    </source>
</evidence>
<gene>
    <name evidence="10" type="primary">gatB</name>
    <name evidence="13" type="ORF">A2W58_02625</name>
</gene>
<protein>
    <recommendedName>
        <fullName evidence="10">Aspartyl/glutamyl-tRNA(Asn/Gln) amidotransferase subunit B</fullName>
        <shortName evidence="10">Asp/Glu-ADT subunit B</shortName>
        <ecNumber evidence="10">6.3.5.-</ecNumber>
    </recommendedName>
</protein>
<evidence type="ECO:0000256" key="9">
    <source>
        <dbReference type="ARBA" id="ARBA00047913"/>
    </source>
</evidence>
<dbReference type="FunFam" id="1.10.10.410:FF:000001">
    <property type="entry name" value="Aspartyl/glutamyl-tRNA(Asn/Gln) amidotransferase subunit B"/>
    <property type="match status" value="1"/>
</dbReference>
<dbReference type="Pfam" id="PF02934">
    <property type="entry name" value="GatB_N"/>
    <property type="match status" value="1"/>
</dbReference>
<reference evidence="13 14" key="1">
    <citation type="journal article" date="2016" name="Nat. Commun.">
        <title>Thousands of microbial genomes shed light on interconnected biogeochemical processes in an aquifer system.</title>
        <authorList>
            <person name="Anantharaman K."/>
            <person name="Brown C.T."/>
            <person name="Hug L.A."/>
            <person name="Sharon I."/>
            <person name="Castelle C.J."/>
            <person name="Probst A.J."/>
            <person name="Thomas B.C."/>
            <person name="Singh A."/>
            <person name="Wilkins M.J."/>
            <person name="Karaoz U."/>
            <person name="Brodie E.L."/>
            <person name="Williams K.H."/>
            <person name="Hubbard S.S."/>
            <person name="Banfield J.F."/>
        </authorList>
    </citation>
    <scope>NUCLEOTIDE SEQUENCE [LARGE SCALE GENOMIC DNA]</scope>
</reference>
<evidence type="ECO:0000256" key="4">
    <source>
        <dbReference type="ARBA" id="ARBA00022741"/>
    </source>
</evidence>
<comment type="catalytic activity">
    <reaction evidence="9 10">
        <text>L-glutamyl-tRNA(Gln) + L-glutamine + ATP + H2O = L-glutaminyl-tRNA(Gln) + L-glutamate + ADP + phosphate + H(+)</text>
        <dbReference type="Rhea" id="RHEA:17521"/>
        <dbReference type="Rhea" id="RHEA-COMP:9681"/>
        <dbReference type="Rhea" id="RHEA-COMP:9684"/>
        <dbReference type="ChEBI" id="CHEBI:15377"/>
        <dbReference type="ChEBI" id="CHEBI:15378"/>
        <dbReference type="ChEBI" id="CHEBI:29985"/>
        <dbReference type="ChEBI" id="CHEBI:30616"/>
        <dbReference type="ChEBI" id="CHEBI:43474"/>
        <dbReference type="ChEBI" id="CHEBI:58359"/>
        <dbReference type="ChEBI" id="CHEBI:78520"/>
        <dbReference type="ChEBI" id="CHEBI:78521"/>
        <dbReference type="ChEBI" id="CHEBI:456216"/>
    </reaction>
</comment>
<feature type="region of interest" description="Disordered" evidence="11">
    <location>
        <begin position="123"/>
        <end position="145"/>
    </location>
</feature>
<keyword evidence="6 10" id="KW-0648">Protein biosynthesis</keyword>
<dbReference type="EMBL" id="MHVL01000022">
    <property type="protein sequence ID" value="OHA93304.1"/>
    <property type="molecule type" value="Genomic_DNA"/>
</dbReference>
<evidence type="ECO:0000256" key="2">
    <source>
        <dbReference type="ARBA" id="ARBA00011123"/>
    </source>
</evidence>
<dbReference type="SMART" id="SM00845">
    <property type="entry name" value="GatB_Yqey"/>
    <property type="match status" value="1"/>
</dbReference>
<dbReference type="NCBIfam" id="NF004014">
    <property type="entry name" value="PRK05477.1-4"/>
    <property type="match status" value="1"/>
</dbReference>
<evidence type="ECO:0000313" key="13">
    <source>
        <dbReference type="EMBL" id="OHA93304.1"/>
    </source>
</evidence>
<dbReference type="HAMAP" id="MF_00121">
    <property type="entry name" value="GatB"/>
    <property type="match status" value="1"/>
</dbReference>
<dbReference type="Pfam" id="PF02637">
    <property type="entry name" value="GatB_Yqey"/>
    <property type="match status" value="1"/>
</dbReference>
<evidence type="ECO:0000259" key="12">
    <source>
        <dbReference type="SMART" id="SM00845"/>
    </source>
</evidence>
<evidence type="ECO:0000256" key="1">
    <source>
        <dbReference type="ARBA" id="ARBA00005306"/>
    </source>
</evidence>
<dbReference type="GO" id="GO:0005524">
    <property type="term" value="F:ATP binding"/>
    <property type="evidence" value="ECO:0007669"/>
    <property type="project" value="UniProtKB-KW"/>
</dbReference>
<dbReference type="InterPro" id="IPR006075">
    <property type="entry name" value="Asn/Gln-tRNA_Trfase_suB/E_cat"/>
</dbReference>
<proteinExistence type="inferred from homology"/>
<dbReference type="Proteomes" id="UP000179264">
    <property type="component" value="Unassembled WGS sequence"/>
</dbReference>
<dbReference type="NCBIfam" id="NF004012">
    <property type="entry name" value="PRK05477.1-2"/>
    <property type="match status" value="1"/>
</dbReference>
<keyword evidence="5 10" id="KW-0067">ATP-binding</keyword>
<evidence type="ECO:0000256" key="10">
    <source>
        <dbReference type="HAMAP-Rule" id="MF_00121"/>
    </source>
</evidence>
<dbReference type="InterPro" id="IPR018027">
    <property type="entry name" value="Asn/Gln_amidotransferase"/>
</dbReference>
<feature type="domain" description="Asn/Gln amidotransferase" evidence="12">
    <location>
        <begin position="347"/>
        <end position="507"/>
    </location>
</feature>
<dbReference type="AlphaFoldDB" id="A0A1G2T7Q4"/>
<evidence type="ECO:0000256" key="6">
    <source>
        <dbReference type="ARBA" id="ARBA00022917"/>
    </source>
</evidence>
<evidence type="ECO:0000256" key="5">
    <source>
        <dbReference type="ARBA" id="ARBA00022840"/>
    </source>
</evidence>
<dbReference type="InterPro" id="IPR004413">
    <property type="entry name" value="GatB"/>
</dbReference>
<dbReference type="NCBIfam" id="TIGR00133">
    <property type="entry name" value="gatB"/>
    <property type="match status" value="1"/>
</dbReference>